<dbReference type="Pfam" id="PF03456">
    <property type="entry name" value="uDENN"/>
    <property type="match status" value="1"/>
</dbReference>
<dbReference type="PROSITE" id="PS50211">
    <property type="entry name" value="DENN"/>
    <property type="match status" value="1"/>
</dbReference>
<evidence type="ECO:0000259" key="2">
    <source>
        <dbReference type="PROSITE" id="PS50211"/>
    </source>
</evidence>
<dbReference type="PANTHER" id="PTHR15288:SF2">
    <property type="entry name" value="DENN DOMAIN-CONTAINING PROTEIN 2D"/>
    <property type="match status" value="1"/>
</dbReference>
<gene>
    <name evidence="4" type="primary">DENND2D</name>
</gene>
<dbReference type="Gene3D" id="3.30.450.200">
    <property type="match status" value="1"/>
</dbReference>
<dbReference type="GO" id="GO:0005654">
    <property type="term" value="C:nucleoplasm"/>
    <property type="evidence" value="ECO:0007669"/>
    <property type="project" value="TreeGrafter"/>
</dbReference>
<sequence length="157" mass="17653">MASSIGNLFRRSLRRPGRREGKDEASAAENNPPRVPQGKVGDRSSILCSGQFFFEYLVVVSLKKVSEGRYEPRISYQFPKRENLLKGQREEEERLLTAIPLFCFPDGNNWAPVTEFPSETFSFVLTNVDGSRKIGYCRRLLPGDVLGEPPGRAGDNN</sequence>
<proteinExistence type="predicted"/>
<dbReference type="Proteomes" id="UP000504627">
    <property type="component" value="Unplaced"/>
</dbReference>
<organism evidence="3 4">
    <name type="scientific">Pipra filicauda</name>
    <name type="common">Wire-tailed manakin</name>
    <dbReference type="NCBI Taxonomy" id="649802"/>
    <lineage>
        <taxon>Eukaryota</taxon>
        <taxon>Metazoa</taxon>
        <taxon>Chordata</taxon>
        <taxon>Craniata</taxon>
        <taxon>Vertebrata</taxon>
        <taxon>Euteleostomi</taxon>
        <taxon>Archelosauria</taxon>
        <taxon>Archosauria</taxon>
        <taxon>Dinosauria</taxon>
        <taxon>Saurischia</taxon>
        <taxon>Theropoda</taxon>
        <taxon>Coelurosauria</taxon>
        <taxon>Aves</taxon>
        <taxon>Neognathae</taxon>
        <taxon>Neoaves</taxon>
        <taxon>Telluraves</taxon>
        <taxon>Australaves</taxon>
        <taxon>Passeriformes</taxon>
        <taxon>Pipridae</taxon>
        <taxon>Pipra</taxon>
    </lineage>
</organism>
<keyword evidence="3" id="KW-1185">Reference proteome</keyword>
<dbReference type="GO" id="GO:0005829">
    <property type="term" value="C:cytosol"/>
    <property type="evidence" value="ECO:0007669"/>
    <property type="project" value="TreeGrafter"/>
</dbReference>
<dbReference type="PANTHER" id="PTHR15288">
    <property type="entry name" value="DENN DOMAIN-CONTAINING PROTEIN 2"/>
    <property type="match status" value="1"/>
</dbReference>
<name>A0A7R5L2T3_9PASS</name>
<dbReference type="InterPro" id="IPR005113">
    <property type="entry name" value="uDENN_dom"/>
</dbReference>
<dbReference type="InterPro" id="IPR037516">
    <property type="entry name" value="Tripartite_DENN"/>
</dbReference>
<protein>
    <submittedName>
        <fullName evidence="4">DENN domain-containing protein 2D</fullName>
    </submittedName>
</protein>
<evidence type="ECO:0000256" key="1">
    <source>
        <dbReference type="SAM" id="MobiDB-lite"/>
    </source>
</evidence>
<feature type="domain" description="UDENN" evidence="2">
    <location>
        <begin position="55"/>
        <end position="157"/>
    </location>
</feature>
<feature type="region of interest" description="Disordered" evidence="1">
    <location>
        <begin position="1"/>
        <end position="41"/>
    </location>
</feature>
<dbReference type="InterPro" id="IPR051942">
    <property type="entry name" value="DENN_domain_containing_2"/>
</dbReference>
<evidence type="ECO:0000313" key="3">
    <source>
        <dbReference type="Proteomes" id="UP000504627"/>
    </source>
</evidence>
<evidence type="ECO:0000313" key="4">
    <source>
        <dbReference type="RefSeq" id="XP_039243689.1"/>
    </source>
</evidence>
<reference evidence="4" key="1">
    <citation type="submission" date="2025-08" db="UniProtKB">
        <authorList>
            <consortium name="RefSeq"/>
        </authorList>
    </citation>
    <scope>IDENTIFICATION</scope>
    <source>
        <tissue evidence="4">Muscle</tissue>
    </source>
</reference>
<dbReference type="InParanoid" id="A0A7R5L2T3"/>
<accession>A0A7R5L2T3</accession>
<dbReference type="AlphaFoldDB" id="A0A7R5L2T3"/>
<dbReference type="SMART" id="SM00800">
    <property type="entry name" value="uDENN"/>
    <property type="match status" value="1"/>
</dbReference>
<dbReference type="CTD" id="79961"/>
<dbReference type="RefSeq" id="XP_039243689.1">
    <property type="nucleotide sequence ID" value="XM_039387755.1"/>
</dbReference>
<dbReference type="GeneID" id="114001547"/>